<feature type="transmembrane region" description="Helical" evidence="6">
    <location>
        <begin position="224"/>
        <end position="245"/>
    </location>
</feature>
<dbReference type="GO" id="GO:0016020">
    <property type="term" value="C:membrane"/>
    <property type="evidence" value="ECO:0007669"/>
    <property type="project" value="UniProtKB-SubCell"/>
</dbReference>
<sequence>MDDGDIEGGGGGLEDEFPTKQSGRKYRPVVAHDPAVLEMSSIPPGSSSSNHQPSLKKITVGGSTQAKTNTNTDGVNDNGENGSEREHKLELFGFDSLVNILGLKSMTGEPVAAPSSPRDGEDVPISFDRDRPRVYATATVSFRFCPFFYYQFLELHCLAGGQQLLSYVFLFNCLIFCSCIMQPIDLKLGTMMGVFIPCLQNILGIIYYIRFSWIVGMAGIGESLVLVAFCGSCTFLTGISLSAIATNGAMK</sequence>
<reference evidence="7" key="2">
    <citation type="journal article" date="2023" name="Int. J. Mol. Sci.">
        <title>De Novo Assembly and Annotation of 11 Diverse Shrub Willow (Salix) Genomes Reveals Novel Gene Organization in Sex-Linked Regions.</title>
        <authorList>
            <person name="Hyden B."/>
            <person name="Feng K."/>
            <person name="Yates T.B."/>
            <person name="Jawdy S."/>
            <person name="Cereghino C."/>
            <person name="Smart L.B."/>
            <person name="Muchero W."/>
        </authorList>
    </citation>
    <scope>NUCLEOTIDE SEQUENCE</scope>
    <source>
        <tissue evidence="7">Shoot tip</tissue>
    </source>
</reference>
<evidence type="ECO:0000256" key="2">
    <source>
        <dbReference type="ARBA" id="ARBA00022692"/>
    </source>
</evidence>
<feature type="compositionally biased region" description="Low complexity" evidence="5">
    <location>
        <begin position="68"/>
        <end position="81"/>
    </location>
</feature>
<evidence type="ECO:0000256" key="1">
    <source>
        <dbReference type="ARBA" id="ARBA00004141"/>
    </source>
</evidence>
<dbReference type="EMBL" id="JAPFFK010000007">
    <property type="protein sequence ID" value="KAJ6754139.1"/>
    <property type="molecule type" value="Genomic_DNA"/>
</dbReference>
<evidence type="ECO:0000313" key="8">
    <source>
        <dbReference type="Proteomes" id="UP001151532"/>
    </source>
</evidence>
<gene>
    <name evidence="7" type="ORF">OIU79_026885</name>
</gene>
<comment type="subcellular location">
    <subcellularLocation>
        <location evidence="1">Membrane</location>
        <topology evidence="1">Multi-pass membrane protein</topology>
    </subcellularLocation>
</comment>
<organism evidence="7 8">
    <name type="scientific">Salix purpurea</name>
    <name type="common">Purple osier willow</name>
    <dbReference type="NCBI Taxonomy" id="77065"/>
    <lineage>
        <taxon>Eukaryota</taxon>
        <taxon>Viridiplantae</taxon>
        <taxon>Streptophyta</taxon>
        <taxon>Embryophyta</taxon>
        <taxon>Tracheophyta</taxon>
        <taxon>Spermatophyta</taxon>
        <taxon>Magnoliopsida</taxon>
        <taxon>eudicotyledons</taxon>
        <taxon>Gunneridae</taxon>
        <taxon>Pentapetalae</taxon>
        <taxon>rosids</taxon>
        <taxon>fabids</taxon>
        <taxon>Malpighiales</taxon>
        <taxon>Salicaceae</taxon>
        <taxon>Saliceae</taxon>
        <taxon>Salix</taxon>
    </lineage>
</organism>
<keyword evidence="3 6" id="KW-1133">Transmembrane helix</keyword>
<dbReference type="PANTHER" id="PTHR11827">
    <property type="entry name" value="SOLUTE CARRIER FAMILY 12, CATION COTRANSPORTERS"/>
    <property type="match status" value="1"/>
</dbReference>
<feature type="transmembrane region" description="Helical" evidence="6">
    <location>
        <begin position="164"/>
        <end position="181"/>
    </location>
</feature>
<keyword evidence="2 6" id="KW-0812">Transmembrane</keyword>
<dbReference type="PANTHER" id="PTHR11827:SF100">
    <property type="entry name" value="CATION-CHLORIDE COTRANSPORTER 1"/>
    <property type="match status" value="1"/>
</dbReference>
<name>A0A9Q1A128_SALPP</name>
<feature type="region of interest" description="Disordered" evidence="5">
    <location>
        <begin position="1"/>
        <end position="83"/>
    </location>
</feature>
<dbReference type="Proteomes" id="UP001151532">
    <property type="component" value="Chromosome 16"/>
</dbReference>
<comment type="caution">
    <text evidence="7">The sequence shown here is derived from an EMBL/GenBank/DDBJ whole genome shotgun (WGS) entry which is preliminary data.</text>
</comment>
<protein>
    <submittedName>
        <fullName evidence="7">CATION-CHLORIDE COTRANSPORTER 1-LIKE ISOFORM X1</fullName>
    </submittedName>
</protein>
<feature type="compositionally biased region" description="Low complexity" evidence="5">
    <location>
        <begin position="40"/>
        <end position="49"/>
    </location>
</feature>
<proteinExistence type="predicted"/>
<keyword evidence="8" id="KW-1185">Reference proteome</keyword>
<dbReference type="InterPro" id="IPR004842">
    <property type="entry name" value="SLC12A_fam"/>
</dbReference>
<feature type="transmembrane region" description="Helical" evidence="6">
    <location>
        <begin position="188"/>
        <end position="209"/>
    </location>
</feature>
<feature type="non-terminal residue" evidence="7">
    <location>
        <position position="1"/>
    </location>
</feature>
<dbReference type="AlphaFoldDB" id="A0A9Q1A128"/>
<evidence type="ECO:0000256" key="4">
    <source>
        <dbReference type="ARBA" id="ARBA00023136"/>
    </source>
</evidence>
<accession>A0A9Q1A128</accession>
<evidence type="ECO:0000256" key="5">
    <source>
        <dbReference type="SAM" id="MobiDB-lite"/>
    </source>
</evidence>
<reference evidence="7" key="1">
    <citation type="submission" date="2022-11" db="EMBL/GenBank/DDBJ databases">
        <authorList>
            <person name="Hyden B.L."/>
            <person name="Feng K."/>
            <person name="Yates T."/>
            <person name="Jawdy S."/>
            <person name="Smart L.B."/>
            <person name="Muchero W."/>
        </authorList>
    </citation>
    <scope>NUCLEOTIDE SEQUENCE</scope>
    <source>
        <tissue evidence="7">Shoot tip</tissue>
    </source>
</reference>
<evidence type="ECO:0000256" key="6">
    <source>
        <dbReference type="SAM" id="Phobius"/>
    </source>
</evidence>
<dbReference type="GO" id="GO:0015377">
    <property type="term" value="F:chloride:monoatomic cation symporter activity"/>
    <property type="evidence" value="ECO:0007669"/>
    <property type="project" value="InterPro"/>
</dbReference>
<dbReference type="OrthoDB" id="2020542at2759"/>
<evidence type="ECO:0000256" key="3">
    <source>
        <dbReference type="ARBA" id="ARBA00022989"/>
    </source>
</evidence>
<evidence type="ECO:0000313" key="7">
    <source>
        <dbReference type="EMBL" id="KAJ6754139.1"/>
    </source>
</evidence>
<keyword evidence="4 6" id="KW-0472">Membrane</keyword>